<dbReference type="EMBL" id="JAINUF010000014">
    <property type="protein sequence ID" value="KAJ8342833.1"/>
    <property type="molecule type" value="Genomic_DNA"/>
</dbReference>
<comment type="caution">
    <text evidence="2">The sequence shown here is derived from an EMBL/GenBank/DDBJ whole genome shotgun (WGS) entry which is preliminary data.</text>
</comment>
<proteinExistence type="predicted"/>
<organism evidence="2 3">
    <name type="scientific">Synaphobranchus kaupii</name>
    <name type="common">Kaup's arrowtooth eel</name>
    <dbReference type="NCBI Taxonomy" id="118154"/>
    <lineage>
        <taxon>Eukaryota</taxon>
        <taxon>Metazoa</taxon>
        <taxon>Chordata</taxon>
        <taxon>Craniata</taxon>
        <taxon>Vertebrata</taxon>
        <taxon>Euteleostomi</taxon>
        <taxon>Actinopterygii</taxon>
        <taxon>Neopterygii</taxon>
        <taxon>Teleostei</taxon>
        <taxon>Anguilliformes</taxon>
        <taxon>Synaphobranchidae</taxon>
        <taxon>Synaphobranchus</taxon>
    </lineage>
</organism>
<evidence type="ECO:0000313" key="3">
    <source>
        <dbReference type="Proteomes" id="UP001152622"/>
    </source>
</evidence>
<keyword evidence="3" id="KW-1185">Reference proteome</keyword>
<feature type="region of interest" description="Disordered" evidence="1">
    <location>
        <begin position="91"/>
        <end position="137"/>
    </location>
</feature>
<sequence>MSMKPLSYPQNKGTFQRQFENRSEAKGLSPTLSAAVLGIPTVCLLLGNVRICDRITRPSSKSKHLVVVALSGAEVRVSRVTGRRLDWRPVLAAAPGKARGSPGAPWDDPRVGDAPLSRRSSRPQMPHLTLEYQRVTP</sequence>
<dbReference type="AlphaFoldDB" id="A0A9Q1EPX0"/>
<name>A0A9Q1EPX0_SYNKA</name>
<reference evidence="2" key="1">
    <citation type="journal article" date="2023" name="Science">
        <title>Genome structures resolve the early diversification of teleost fishes.</title>
        <authorList>
            <person name="Parey E."/>
            <person name="Louis A."/>
            <person name="Montfort J."/>
            <person name="Bouchez O."/>
            <person name="Roques C."/>
            <person name="Iampietro C."/>
            <person name="Lluch J."/>
            <person name="Castinel A."/>
            <person name="Donnadieu C."/>
            <person name="Desvignes T."/>
            <person name="Floi Bucao C."/>
            <person name="Jouanno E."/>
            <person name="Wen M."/>
            <person name="Mejri S."/>
            <person name="Dirks R."/>
            <person name="Jansen H."/>
            <person name="Henkel C."/>
            <person name="Chen W.J."/>
            <person name="Zahm M."/>
            <person name="Cabau C."/>
            <person name="Klopp C."/>
            <person name="Thompson A.W."/>
            <person name="Robinson-Rechavi M."/>
            <person name="Braasch I."/>
            <person name="Lecointre G."/>
            <person name="Bobe J."/>
            <person name="Postlethwait J.H."/>
            <person name="Berthelot C."/>
            <person name="Roest Crollius H."/>
            <person name="Guiguen Y."/>
        </authorList>
    </citation>
    <scope>NUCLEOTIDE SEQUENCE</scope>
    <source>
        <strain evidence="2">WJC10195</strain>
    </source>
</reference>
<evidence type="ECO:0000256" key="1">
    <source>
        <dbReference type="SAM" id="MobiDB-lite"/>
    </source>
</evidence>
<accession>A0A9Q1EPX0</accession>
<evidence type="ECO:0000313" key="2">
    <source>
        <dbReference type="EMBL" id="KAJ8342833.1"/>
    </source>
</evidence>
<dbReference type="Proteomes" id="UP001152622">
    <property type="component" value="Chromosome 14"/>
</dbReference>
<gene>
    <name evidence="2" type="ORF">SKAU_G00327610</name>
</gene>
<protein>
    <submittedName>
        <fullName evidence="2">Uncharacterized protein</fullName>
    </submittedName>
</protein>